<keyword evidence="2 7" id="KW-0349">Heme</keyword>
<keyword evidence="4 8" id="KW-0560">Oxidoreductase</keyword>
<dbReference type="Gene3D" id="1.10.630.10">
    <property type="entry name" value="Cytochrome P450"/>
    <property type="match status" value="1"/>
</dbReference>
<evidence type="ECO:0000256" key="4">
    <source>
        <dbReference type="ARBA" id="ARBA00023002"/>
    </source>
</evidence>
<evidence type="ECO:0000256" key="5">
    <source>
        <dbReference type="ARBA" id="ARBA00023004"/>
    </source>
</evidence>
<dbReference type="InterPro" id="IPR001128">
    <property type="entry name" value="Cyt_P450"/>
</dbReference>
<dbReference type="GO" id="GO:0004497">
    <property type="term" value="F:monooxygenase activity"/>
    <property type="evidence" value="ECO:0007669"/>
    <property type="project" value="UniProtKB-KW"/>
</dbReference>
<dbReference type="AlphaFoldDB" id="A0A8H7U8G1"/>
<keyword evidence="9" id="KW-0812">Transmembrane</keyword>
<dbReference type="InterPro" id="IPR002401">
    <property type="entry name" value="Cyt_P450_E_grp-I"/>
</dbReference>
<keyword evidence="9" id="KW-1133">Transmembrane helix</keyword>
<comment type="similarity">
    <text evidence="1 8">Belongs to the cytochrome P450 family.</text>
</comment>
<feature type="binding site" description="axial binding residue" evidence="7">
    <location>
        <position position="488"/>
    </location>
    <ligand>
        <name>heme</name>
        <dbReference type="ChEBI" id="CHEBI:30413"/>
    </ligand>
    <ligandPart>
        <name>Fe</name>
        <dbReference type="ChEBI" id="CHEBI:18248"/>
    </ligandPart>
</feature>
<accession>A0A8H7U8G1</accession>
<evidence type="ECO:0000256" key="1">
    <source>
        <dbReference type="ARBA" id="ARBA00010617"/>
    </source>
</evidence>
<sequence length="545" mass="61815">MASLASTSQYQIDRMRSVILSLGSDPLNIIKNTLLPSIRRSKFKFLGAAIALYVASIAYRAFAYPRKLGHLKRVPLLPTLRSLIAGDSDLEVAKKLFLPRWKESNGVMVFWGQFGWTVDVANPEAIRTILYKTGMYMFPKTTIFQEQKYKNLMTKFVGDNNLVFSNAHEWRKRRKIANPAFHCSMPAKTFAVLTSRMFKQIEKEEGPVNTQRLLQRFTLDAIGLIGFGFEFNATNTPEGEWVTTYNDVADNIGDFKYLFFPILDTTFLGLFPERKKKHESLNRLDKLLDQIIQHKKLELANGGSNVDDNEKDLLTLMLEAGQGDDEKEALTSEELRNEVVLFFLAGHDTTSNAMTAVLYYLAVHPDIQKKARQEVLDVLGDEPLDVWPTLEQLKEFPYLSKVMKEAIRLAPPATSLIEREAKVDTELAGVFIPKGTLLQVDVVSLHYNENLWKDPTKFDPERFSDGGELESMQSTYAYLPFGGGSRQCIGMNFSLAEQRVALSSILRKYELSLPEDSIHKDGILFNSPNLTMSAKGMEINFTPRY</sequence>
<dbReference type="GO" id="GO:0005506">
    <property type="term" value="F:iron ion binding"/>
    <property type="evidence" value="ECO:0007669"/>
    <property type="project" value="InterPro"/>
</dbReference>
<organism evidence="10 11">
    <name type="scientific">Umbelopsis vinacea</name>
    <dbReference type="NCBI Taxonomy" id="44442"/>
    <lineage>
        <taxon>Eukaryota</taxon>
        <taxon>Fungi</taxon>
        <taxon>Fungi incertae sedis</taxon>
        <taxon>Mucoromycota</taxon>
        <taxon>Mucoromycotina</taxon>
        <taxon>Umbelopsidomycetes</taxon>
        <taxon>Umbelopsidales</taxon>
        <taxon>Umbelopsidaceae</taxon>
        <taxon>Umbelopsis</taxon>
    </lineage>
</organism>
<dbReference type="InterPro" id="IPR036396">
    <property type="entry name" value="Cyt_P450_sf"/>
</dbReference>
<feature type="transmembrane region" description="Helical" evidence="9">
    <location>
        <begin position="45"/>
        <end position="63"/>
    </location>
</feature>
<keyword evidence="3 7" id="KW-0479">Metal-binding</keyword>
<evidence type="ECO:0000256" key="9">
    <source>
        <dbReference type="SAM" id="Phobius"/>
    </source>
</evidence>
<evidence type="ECO:0000256" key="7">
    <source>
        <dbReference type="PIRSR" id="PIRSR602401-1"/>
    </source>
</evidence>
<evidence type="ECO:0000256" key="2">
    <source>
        <dbReference type="ARBA" id="ARBA00022617"/>
    </source>
</evidence>
<evidence type="ECO:0000313" key="10">
    <source>
        <dbReference type="EMBL" id="KAG2175881.1"/>
    </source>
</evidence>
<proteinExistence type="inferred from homology"/>
<keyword evidence="6 8" id="KW-0503">Monooxygenase</keyword>
<dbReference type="PANTHER" id="PTHR24291">
    <property type="entry name" value="CYTOCHROME P450 FAMILY 4"/>
    <property type="match status" value="1"/>
</dbReference>
<dbReference type="InterPro" id="IPR017972">
    <property type="entry name" value="Cyt_P450_CS"/>
</dbReference>
<dbReference type="Proteomes" id="UP000612746">
    <property type="component" value="Unassembled WGS sequence"/>
</dbReference>
<keyword evidence="11" id="KW-1185">Reference proteome</keyword>
<evidence type="ECO:0000256" key="6">
    <source>
        <dbReference type="ARBA" id="ARBA00023033"/>
    </source>
</evidence>
<dbReference type="PANTHER" id="PTHR24291:SF50">
    <property type="entry name" value="BIFUNCTIONAL ALBAFLAVENONE MONOOXYGENASE_TERPENE SYNTHASE"/>
    <property type="match status" value="1"/>
</dbReference>
<evidence type="ECO:0000313" key="11">
    <source>
        <dbReference type="Proteomes" id="UP000612746"/>
    </source>
</evidence>
<dbReference type="EMBL" id="JAEPRA010000014">
    <property type="protein sequence ID" value="KAG2175881.1"/>
    <property type="molecule type" value="Genomic_DNA"/>
</dbReference>
<evidence type="ECO:0008006" key="12">
    <source>
        <dbReference type="Google" id="ProtNLM"/>
    </source>
</evidence>
<dbReference type="PRINTS" id="PR00385">
    <property type="entry name" value="P450"/>
</dbReference>
<keyword evidence="9" id="KW-0472">Membrane</keyword>
<dbReference type="SUPFAM" id="SSF48264">
    <property type="entry name" value="Cytochrome P450"/>
    <property type="match status" value="1"/>
</dbReference>
<gene>
    <name evidence="10" type="ORF">INT44_000359</name>
</gene>
<dbReference type="GO" id="GO:0016705">
    <property type="term" value="F:oxidoreductase activity, acting on paired donors, with incorporation or reduction of molecular oxygen"/>
    <property type="evidence" value="ECO:0007669"/>
    <property type="project" value="InterPro"/>
</dbReference>
<protein>
    <recommendedName>
        <fullName evidence="12">Cytochrome P450</fullName>
    </recommendedName>
</protein>
<evidence type="ECO:0000256" key="8">
    <source>
        <dbReference type="RuleBase" id="RU000461"/>
    </source>
</evidence>
<keyword evidence="5 7" id="KW-0408">Iron</keyword>
<dbReference type="OrthoDB" id="1470350at2759"/>
<dbReference type="GO" id="GO:0020037">
    <property type="term" value="F:heme binding"/>
    <property type="evidence" value="ECO:0007669"/>
    <property type="project" value="InterPro"/>
</dbReference>
<dbReference type="PRINTS" id="PR00463">
    <property type="entry name" value="EP450I"/>
</dbReference>
<comment type="cofactor">
    <cofactor evidence="7">
        <name>heme</name>
        <dbReference type="ChEBI" id="CHEBI:30413"/>
    </cofactor>
</comment>
<dbReference type="PROSITE" id="PS00086">
    <property type="entry name" value="CYTOCHROME_P450"/>
    <property type="match status" value="1"/>
</dbReference>
<reference evidence="10" key="1">
    <citation type="submission" date="2020-12" db="EMBL/GenBank/DDBJ databases">
        <title>Metabolic potential, ecology and presence of endohyphal bacteria is reflected in genomic diversity of Mucoromycotina.</title>
        <authorList>
            <person name="Muszewska A."/>
            <person name="Okrasinska A."/>
            <person name="Steczkiewicz K."/>
            <person name="Drgas O."/>
            <person name="Orlowska M."/>
            <person name="Perlinska-Lenart U."/>
            <person name="Aleksandrzak-Piekarczyk T."/>
            <person name="Szatraj K."/>
            <person name="Zielenkiewicz U."/>
            <person name="Pilsyk S."/>
            <person name="Malc E."/>
            <person name="Mieczkowski P."/>
            <person name="Kruszewska J.S."/>
            <person name="Biernat P."/>
            <person name="Pawlowska J."/>
        </authorList>
    </citation>
    <scope>NUCLEOTIDE SEQUENCE</scope>
    <source>
        <strain evidence="10">WA0000051536</strain>
    </source>
</reference>
<dbReference type="InterPro" id="IPR050196">
    <property type="entry name" value="Cytochrome_P450_Monoox"/>
</dbReference>
<evidence type="ECO:0000256" key="3">
    <source>
        <dbReference type="ARBA" id="ARBA00022723"/>
    </source>
</evidence>
<name>A0A8H7U8G1_9FUNG</name>
<dbReference type="Pfam" id="PF00067">
    <property type="entry name" value="p450"/>
    <property type="match status" value="1"/>
</dbReference>
<comment type="caution">
    <text evidence="10">The sequence shown here is derived from an EMBL/GenBank/DDBJ whole genome shotgun (WGS) entry which is preliminary data.</text>
</comment>